<gene>
    <name evidence="1" type="ORF">BCR32DRAFT_206417</name>
</gene>
<dbReference type="PANTHER" id="PTHR34689:SF1">
    <property type="entry name" value="NUCLEIC ACID-BINDING PROTEIN"/>
    <property type="match status" value="1"/>
</dbReference>
<accession>A0A1Y1WZQ7</accession>
<comment type="caution">
    <text evidence="1">The sequence shown here is derived from an EMBL/GenBank/DDBJ whole genome shotgun (WGS) entry which is preliminary data.</text>
</comment>
<dbReference type="AlphaFoldDB" id="A0A1Y1WZQ7"/>
<reference evidence="1 2" key="2">
    <citation type="submission" date="2016-08" db="EMBL/GenBank/DDBJ databases">
        <title>Pervasive Adenine N6-methylation of Active Genes in Fungi.</title>
        <authorList>
            <consortium name="DOE Joint Genome Institute"/>
            <person name="Mondo S.J."/>
            <person name="Dannebaum R.O."/>
            <person name="Kuo R.C."/>
            <person name="Labutti K."/>
            <person name="Haridas S."/>
            <person name="Kuo A."/>
            <person name="Salamov A."/>
            <person name="Ahrendt S.R."/>
            <person name="Lipzen A."/>
            <person name="Sullivan W."/>
            <person name="Andreopoulos W.B."/>
            <person name="Clum A."/>
            <person name="Lindquist E."/>
            <person name="Daum C."/>
            <person name="Ramamoorthy G.K."/>
            <person name="Gryganskyi A."/>
            <person name="Culley D."/>
            <person name="Magnuson J.K."/>
            <person name="James T.Y."/>
            <person name="O'Malley M.A."/>
            <person name="Stajich J.E."/>
            <person name="Spatafora J.W."/>
            <person name="Visel A."/>
            <person name="Grigoriev I.V."/>
        </authorList>
    </citation>
    <scope>NUCLEOTIDE SEQUENCE [LARGE SCALE GENOMIC DNA]</scope>
    <source>
        <strain evidence="1 2">S4</strain>
    </source>
</reference>
<sequence length="142" mass="17000">MYTKEAEFRCWLIEVKNISVESLPPSGMKQYFAEYMEDYNTATLPHIKYYNLDKYEMEERKKNNPWDDFHGESSSMTDILQDEKRHRQLNKSKRATASSIMMTEDQLKDLKKIYDERVAADRLKKMGYEPKSSMGIRYEMQI</sequence>
<dbReference type="OrthoDB" id="2538345at2759"/>
<organism evidence="1 2">
    <name type="scientific">Anaeromyces robustus</name>
    <dbReference type="NCBI Taxonomy" id="1754192"/>
    <lineage>
        <taxon>Eukaryota</taxon>
        <taxon>Fungi</taxon>
        <taxon>Fungi incertae sedis</taxon>
        <taxon>Chytridiomycota</taxon>
        <taxon>Chytridiomycota incertae sedis</taxon>
        <taxon>Neocallimastigomycetes</taxon>
        <taxon>Neocallimastigales</taxon>
        <taxon>Neocallimastigaceae</taxon>
        <taxon>Anaeromyces</taxon>
    </lineage>
</organism>
<reference evidence="1 2" key="1">
    <citation type="submission" date="2016-08" db="EMBL/GenBank/DDBJ databases">
        <title>A Parts List for Fungal Cellulosomes Revealed by Comparative Genomics.</title>
        <authorList>
            <consortium name="DOE Joint Genome Institute"/>
            <person name="Haitjema C.H."/>
            <person name="Gilmore S.P."/>
            <person name="Henske J.K."/>
            <person name="Solomon K.V."/>
            <person name="De Groot R."/>
            <person name="Kuo A."/>
            <person name="Mondo S.J."/>
            <person name="Salamov A.A."/>
            <person name="Labutti K."/>
            <person name="Zhao Z."/>
            <person name="Chiniquy J."/>
            <person name="Barry K."/>
            <person name="Brewer H.M."/>
            <person name="Purvine S.O."/>
            <person name="Wright A.T."/>
            <person name="Boxma B."/>
            <person name="Van Alen T."/>
            <person name="Hackstein J.H."/>
            <person name="Baker S.E."/>
            <person name="Grigoriev I.V."/>
            <person name="O'Malley M.A."/>
        </authorList>
    </citation>
    <scope>NUCLEOTIDE SEQUENCE [LARGE SCALE GENOMIC DNA]</scope>
    <source>
        <strain evidence="1 2">S4</strain>
    </source>
</reference>
<evidence type="ECO:0000313" key="2">
    <source>
        <dbReference type="Proteomes" id="UP000193944"/>
    </source>
</evidence>
<name>A0A1Y1WZQ7_9FUNG</name>
<dbReference type="STRING" id="1754192.A0A1Y1WZQ7"/>
<keyword evidence="2" id="KW-1185">Reference proteome</keyword>
<dbReference type="PANTHER" id="PTHR34689">
    <property type="entry name" value="NUCLEIC ACID-BINDING PROTEIN"/>
    <property type="match status" value="1"/>
</dbReference>
<dbReference type="EMBL" id="MCFG01000196">
    <property type="protein sequence ID" value="ORX78838.1"/>
    <property type="molecule type" value="Genomic_DNA"/>
</dbReference>
<proteinExistence type="predicted"/>
<dbReference type="Proteomes" id="UP000193944">
    <property type="component" value="Unassembled WGS sequence"/>
</dbReference>
<protein>
    <submittedName>
        <fullName evidence="1">Uncharacterized protein</fullName>
    </submittedName>
</protein>
<evidence type="ECO:0000313" key="1">
    <source>
        <dbReference type="EMBL" id="ORX78838.1"/>
    </source>
</evidence>